<dbReference type="InterPro" id="IPR004358">
    <property type="entry name" value="Sig_transdc_His_kin-like_C"/>
</dbReference>
<dbReference type="PANTHER" id="PTHR43711">
    <property type="entry name" value="TWO-COMPONENT HISTIDINE KINASE"/>
    <property type="match status" value="1"/>
</dbReference>
<dbReference type="PROSITE" id="PS50109">
    <property type="entry name" value="HIS_KIN"/>
    <property type="match status" value="1"/>
</dbReference>
<dbReference type="SMART" id="SM00387">
    <property type="entry name" value="HATPase_c"/>
    <property type="match status" value="1"/>
</dbReference>
<dbReference type="SUPFAM" id="SSF47384">
    <property type="entry name" value="Homodimeric domain of signal transducing histidine kinase"/>
    <property type="match status" value="1"/>
</dbReference>
<dbReference type="Pfam" id="PF08447">
    <property type="entry name" value="PAS_3"/>
    <property type="match status" value="1"/>
</dbReference>
<keyword evidence="6" id="KW-0902">Two-component regulatory system</keyword>
<dbReference type="Pfam" id="PF00512">
    <property type="entry name" value="HisKA"/>
    <property type="match status" value="1"/>
</dbReference>
<comment type="catalytic activity">
    <reaction evidence="1">
        <text>ATP + protein L-histidine = ADP + protein N-phospho-L-histidine.</text>
        <dbReference type="EC" id="2.7.13.3"/>
    </reaction>
</comment>
<dbReference type="RefSeq" id="WP_051949613.1">
    <property type="nucleotide sequence ID" value="NZ_FNUV01000004.1"/>
</dbReference>
<evidence type="ECO:0000256" key="6">
    <source>
        <dbReference type="ARBA" id="ARBA00023012"/>
    </source>
</evidence>
<evidence type="ECO:0000256" key="1">
    <source>
        <dbReference type="ARBA" id="ARBA00000085"/>
    </source>
</evidence>
<keyword evidence="3" id="KW-0597">Phosphoprotein</keyword>
<dbReference type="InterPro" id="IPR003594">
    <property type="entry name" value="HATPase_dom"/>
</dbReference>
<gene>
    <name evidence="9" type="ORF">SAMN05216354_1908</name>
</gene>
<dbReference type="InterPro" id="IPR005467">
    <property type="entry name" value="His_kinase_dom"/>
</dbReference>
<evidence type="ECO:0000256" key="4">
    <source>
        <dbReference type="ARBA" id="ARBA00022679"/>
    </source>
</evidence>
<evidence type="ECO:0000256" key="2">
    <source>
        <dbReference type="ARBA" id="ARBA00012438"/>
    </source>
</evidence>
<dbReference type="InterPro" id="IPR013655">
    <property type="entry name" value="PAS_fold_3"/>
</dbReference>
<proteinExistence type="predicted"/>
<dbReference type="PANTHER" id="PTHR43711:SF31">
    <property type="entry name" value="HISTIDINE KINASE"/>
    <property type="match status" value="1"/>
</dbReference>
<dbReference type="AlphaFoldDB" id="A0A1H5VE57"/>
<dbReference type="InterPro" id="IPR003661">
    <property type="entry name" value="HisK_dim/P_dom"/>
</dbReference>
<evidence type="ECO:0000259" key="8">
    <source>
        <dbReference type="PROSITE" id="PS50109"/>
    </source>
</evidence>
<evidence type="ECO:0000256" key="3">
    <source>
        <dbReference type="ARBA" id="ARBA00022553"/>
    </source>
</evidence>
<dbReference type="Gene3D" id="1.10.287.130">
    <property type="match status" value="1"/>
</dbReference>
<dbReference type="Gene3D" id="3.30.565.10">
    <property type="entry name" value="Histidine kinase-like ATPase, C-terminal domain"/>
    <property type="match status" value="1"/>
</dbReference>
<dbReference type="InterPro" id="IPR036097">
    <property type="entry name" value="HisK_dim/P_sf"/>
</dbReference>
<keyword evidence="4" id="KW-0808">Transferase</keyword>
<evidence type="ECO:0000313" key="10">
    <source>
        <dbReference type="Proteomes" id="UP000236735"/>
    </source>
</evidence>
<keyword evidence="7" id="KW-0472">Membrane</keyword>
<dbReference type="Proteomes" id="UP000236735">
    <property type="component" value="Unassembled WGS sequence"/>
</dbReference>
<evidence type="ECO:0000313" key="9">
    <source>
        <dbReference type="EMBL" id="SEF85504.1"/>
    </source>
</evidence>
<dbReference type="InterPro" id="IPR036890">
    <property type="entry name" value="HATPase_C_sf"/>
</dbReference>
<keyword evidence="5 9" id="KW-0418">Kinase</keyword>
<organism evidence="9 10">
    <name type="scientific">Xylanibacter ruminicola</name>
    <name type="common">Prevotella ruminicola</name>
    <dbReference type="NCBI Taxonomy" id="839"/>
    <lineage>
        <taxon>Bacteria</taxon>
        <taxon>Pseudomonadati</taxon>
        <taxon>Bacteroidota</taxon>
        <taxon>Bacteroidia</taxon>
        <taxon>Bacteroidales</taxon>
        <taxon>Prevotellaceae</taxon>
        <taxon>Xylanibacter</taxon>
    </lineage>
</organism>
<name>A0A1H5VE57_XYLRU</name>
<dbReference type="SUPFAM" id="SSF55874">
    <property type="entry name" value="ATPase domain of HSP90 chaperone/DNA topoisomerase II/histidine kinase"/>
    <property type="match status" value="1"/>
</dbReference>
<feature type="transmembrane region" description="Helical" evidence="7">
    <location>
        <begin position="14"/>
        <end position="36"/>
    </location>
</feature>
<dbReference type="EMBL" id="FNUV01000004">
    <property type="protein sequence ID" value="SEF85504.1"/>
    <property type="molecule type" value="Genomic_DNA"/>
</dbReference>
<feature type="domain" description="Histidine kinase" evidence="8">
    <location>
        <begin position="204"/>
        <end position="415"/>
    </location>
</feature>
<keyword evidence="7" id="KW-1133">Transmembrane helix</keyword>
<evidence type="ECO:0000256" key="5">
    <source>
        <dbReference type="ARBA" id="ARBA00022777"/>
    </source>
</evidence>
<protein>
    <recommendedName>
        <fullName evidence="2">histidine kinase</fullName>
        <ecNumber evidence="2">2.7.13.3</ecNumber>
    </recommendedName>
</protein>
<reference evidence="9 10" key="1">
    <citation type="submission" date="2016-10" db="EMBL/GenBank/DDBJ databases">
        <authorList>
            <person name="de Groot N.N."/>
        </authorList>
    </citation>
    <scope>NUCLEOTIDE SEQUENCE [LARGE SCALE GENOMIC DNA]</scope>
    <source>
        <strain evidence="9 10">AR32</strain>
    </source>
</reference>
<dbReference type="InterPro" id="IPR050736">
    <property type="entry name" value="Sensor_HK_Regulatory"/>
</dbReference>
<dbReference type="GO" id="GO:0000155">
    <property type="term" value="F:phosphorelay sensor kinase activity"/>
    <property type="evidence" value="ECO:0007669"/>
    <property type="project" value="InterPro"/>
</dbReference>
<dbReference type="CDD" id="cd00082">
    <property type="entry name" value="HisKA"/>
    <property type="match status" value="1"/>
</dbReference>
<dbReference type="Pfam" id="PF02518">
    <property type="entry name" value="HATPase_c"/>
    <property type="match status" value="1"/>
</dbReference>
<dbReference type="SMART" id="SM00388">
    <property type="entry name" value="HisKA"/>
    <property type="match status" value="1"/>
</dbReference>
<keyword evidence="7" id="KW-0812">Transmembrane</keyword>
<dbReference type="Gene3D" id="3.30.450.20">
    <property type="entry name" value="PAS domain"/>
    <property type="match status" value="1"/>
</dbReference>
<evidence type="ECO:0000256" key="7">
    <source>
        <dbReference type="SAM" id="Phobius"/>
    </source>
</evidence>
<sequence length="415" mass="46398">MLGLLLFFQIKDAYLYPLLWGIFILLLLVAVAGIIIQYRNGIRIRKEIDDLTRVQQYNIEYDLVLKAMKLSTWHVDTRTRIITYDADFRDGPTFPSGTEAPIDLLQDVLMPTDASRVMSALEDLAEGRSMFFNQQYQVKDNPNAKYHWAQSFATVADRDADGIPTKIVGASMRIDDQKQMETALINARNRAEESDRLKTAFLANMGHEIRTPLNAIVGFADLLPVVDNEEDRNQLIAEIQMNNHKLLQIIDGLVSMSKVEAEAKSLVKAQTDIVPVLTEVARKCAQLVDGVSVKVVTQYPYNELLMNTDVDKLREVVENLMENAVKFTESGTITLGFSLPQGDHVKIWVEDTGKGIAPEDQKRIFDRFVKVDDYIPGAGLGLSVAKSHAESLGGNIGVDSTIDHGSTFWVDLPLV</sequence>
<dbReference type="EC" id="2.7.13.3" evidence="2"/>
<dbReference type="PRINTS" id="PR00344">
    <property type="entry name" value="BCTRLSENSOR"/>
</dbReference>
<accession>A0A1H5VE57</accession>